<proteinExistence type="predicted"/>
<organism evidence="1 3">
    <name type="scientific">Halarchaeum rubridurum</name>
    <dbReference type="NCBI Taxonomy" id="489911"/>
    <lineage>
        <taxon>Archaea</taxon>
        <taxon>Methanobacteriati</taxon>
        <taxon>Methanobacteriota</taxon>
        <taxon>Stenosarchaea group</taxon>
        <taxon>Halobacteria</taxon>
        <taxon>Halobacteriales</taxon>
        <taxon>Halobacteriaceae</taxon>
    </lineage>
</organism>
<accession>A0A830FYU5</accession>
<evidence type="ECO:0000313" key="2">
    <source>
        <dbReference type="EMBL" id="MBP1953611.1"/>
    </source>
</evidence>
<gene>
    <name evidence="1" type="ORF">GCM10009017_12520</name>
    <name evidence="2" type="ORF">J2752_000492</name>
</gene>
<protein>
    <submittedName>
        <fullName evidence="1">Uncharacterized protein</fullName>
    </submittedName>
</protein>
<dbReference type="RefSeq" id="WP_188871025.1">
    <property type="nucleotide sequence ID" value="NZ_BMOO01000003.1"/>
</dbReference>
<keyword evidence="3" id="KW-1185">Reference proteome</keyword>
<dbReference type="EMBL" id="JAGGKO010000001">
    <property type="protein sequence ID" value="MBP1953611.1"/>
    <property type="molecule type" value="Genomic_DNA"/>
</dbReference>
<reference evidence="2" key="3">
    <citation type="submission" date="2021-03" db="EMBL/GenBank/DDBJ databases">
        <title>Genomic Encyclopedia of Type Strains, Phase IV (KMG-IV): sequencing the most valuable type-strain genomes for metagenomic binning, comparative biology and taxonomic classification.</title>
        <authorList>
            <person name="Goeker M."/>
        </authorList>
    </citation>
    <scope>NUCLEOTIDE SEQUENCE</scope>
    <source>
        <strain evidence="2">DSM 22443</strain>
    </source>
</reference>
<comment type="caution">
    <text evidence="1">The sequence shown here is derived from an EMBL/GenBank/DDBJ whole genome shotgun (WGS) entry which is preliminary data.</text>
</comment>
<dbReference type="Proteomes" id="UP000614609">
    <property type="component" value="Unassembled WGS sequence"/>
</dbReference>
<reference evidence="1" key="1">
    <citation type="journal article" date="2014" name="Int. J. Syst. Evol. Microbiol.">
        <title>Complete genome sequence of Corynebacterium casei LMG S-19264T (=DSM 44701T), isolated from a smear-ripened cheese.</title>
        <authorList>
            <consortium name="US DOE Joint Genome Institute (JGI-PGF)"/>
            <person name="Walter F."/>
            <person name="Albersmeier A."/>
            <person name="Kalinowski J."/>
            <person name="Ruckert C."/>
        </authorList>
    </citation>
    <scope>NUCLEOTIDE SEQUENCE</scope>
    <source>
        <strain evidence="1">JCM 16108</strain>
    </source>
</reference>
<evidence type="ECO:0000313" key="1">
    <source>
        <dbReference type="EMBL" id="GGM63928.1"/>
    </source>
</evidence>
<dbReference type="EMBL" id="BMOO01000003">
    <property type="protein sequence ID" value="GGM63928.1"/>
    <property type="molecule type" value="Genomic_DNA"/>
</dbReference>
<name>A0A830FYU5_9EURY</name>
<reference evidence="1" key="2">
    <citation type="submission" date="2020-09" db="EMBL/GenBank/DDBJ databases">
        <authorList>
            <person name="Sun Q."/>
            <person name="Ohkuma M."/>
        </authorList>
    </citation>
    <scope>NUCLEOTIDE SEQUENCE</scope>
    <source>
        <strain evidence="1">JCM 16108</strain>
    </source>
</reference>
<sequence>MAAADTPSTRPDEVHVNTARHATKTEHWDRSCQALARVENVATKPATTIPQGYYPKCQLCTDEGGDA</sequence>
<dbReference type="AlphaFoldDB" id="A0A830FYU5"/>
<evidence type="ECO:0000313" key="3">
    <source>
        <dbReference type="Proteomes" id="UP000614609"/>
    </source>
</evidence>
<dbReference type="Proteomes" id="UP000765891">
    <property type="component" value="Unassembled WGS sequence"/>
</dbReference>